<keyword evidence="2" id="KW-0812">Transmembrane</keyword>
<reference evidence="6 7" key="1">
    <citation type="submission" date="2017-09" db="EMBL/GenBank/DDBJ databases">
        <title>Large-scale bioinformatics analysis of Bacillus genomes uncovers conserved roles of natural products in bacterial physiology.</title>
        <authorList>
            <consortium name="Agbiome Team Llc"/>
            <person name="Bleich R.M."/>
            <person name="Grubbs K.J."/>
            <person name="Santa Maria K.C."/>
            <person name="Allen S.E."/>
            <person name="Farag S."/>
            <person name="Shank E.A."/>
            <person name="Bowers A."/>
        </authorList>
    </citation>
    <scope>NUCLEOTIDE SEQUENCE [LARGE SCALE GENOMIC DNA]</scope>
    <source>
        <strain evidence="6 7">AFS050027</strain>
    </source>
</reference>
<comment type="subcellular location">
    <subcellularLocation>
        <location evidence="1">Membrane</location>
        <topology evidence="1">Multi-pass membrane protein</topology>
    </subcellularLocation>
</comment>
<dbReference type="EMBL" id="NUIL01000015">
    <property type="protein sequence ID" value="PGO29290.1"/>
    <property type="molecule type" value="Genomic_DNA"/>
</dbReference>
<accession>A0A2A7FNU5</accession>
<evidence type="ECO:0000256" key="1">
    <source>
        <dbReference type="ARBA" id="ARBA00004141"/>
    </source>
</evidence>
<dbReference type="Pfam" id="PF05105">
    <property type="entry name" value="Phage_holin_4_1"/>
    <property type="match status" value="1"/>
</dbReference>
<keyword evidence="4" id="KW-0472">Membrane</keyword>
<protein>
    <submittedName>
        <fullName evidence="6">Holin</fullName>
    </submittedName>
</protein>
<evidence type="ECO:0000256" key="4">
    <source>
        <dbReference type="ARBA" id="ARBA00023136"/>
    </source>
</evidence>
<evidence type="ECO:0000313" key="6">
    <source>
        <dbReference type="EMBL" id="PGO29290.1"/>
    </source>
</evidence>
<dbReference type="AlphaFoldDB" id="A0A2A7FNU5"/>
<dbReference type="GO" id="GO:0016020">
    <property type="term" value="C:membrane"/>
    <property type="evidence" value="ECO:0007669"/>
    <property type="project" value="UniProtKB-SubCell"/>
</dbReference>
<evidence type="ECO:0000313" key="7">
    <source>
        <dbReference type="Proteomes" id="UP000223777"/>
    </source>
</evidence>
<evidence type="ECO:0000256" key="3">
    <source>
        <dbReference type="ARBA" id="ARBA00022989"/>
    </source>
</evidence>
<dbReference type="Proteomes" id="UP000223777">
    <property type="component" value="Unassembled WGS sequence"/>
</dbReference>
<comment type="similarity">
    <text evidence="5">Belongs to the bacteriophage holin family. Cp-1 holin subfamily.</text>
</comment>
<organism evidence="6 7">
    <name type="scientific">Bacillus cereus</name>
    <dbReference type="NCBI Taxonomy" id="1396"/>
    <lineage>
        <taxon>Bacteria</taxon>
        <taxon>Bacillati</taxon>
        <taxon>Bacillota</taxon>
        <taxon>Bacilli</taxon>
        <taxon>Bacillales</taxon>
        <taxon>Bacillaceae</taxon>
        <taxon>Bacillus</taxon>
        <taxon>Bacillus cereus group</taxon>
    </lineage>
</organism>
<name>A0A2A7FNU5_BACCE</name>
<dbReference type="NCBIfam" id="TIGR01593">
    <property type="entry name" value="holin_tox_secr"/>
    <property type="match status" value="1"/>
</dbReference>
<dbReference type="InterPro" id="IPR006480">
    <property type="entry name" value="Phage_holin_4_1"/>
</dbReference>
<comment type="caution">
    <text evidence="6">The sequence shown here is derived from an EMBL/GenBank/DDBJ whole genome shotgun (WGS) entry which is preliminary data.</text>
</comment>
<evidence type="ECO:0000256" key="2">
    <source>
        <dbReference type="ARBA" id="ARBA00022692"/>
    </source>
</evidence>
<evidence type="ECO:0000256" key="5">
    <source>
        <dbReference type="ARBA" id="ARBA00023600"/>
    </source>
</evidence>
<keyword evidence="3" id="KW-1133">Transmembrane helix</keyword>
<proteinExistence type="inferred from homology"/>
<sequence>MSHVLKTELFAQHVDGVSKYTNEFAIYFTALMTGVTWLLGGWDTALQVLMYCILIDLVTGVIIGFFVKKQFSSHRLRKGIGTKIGYLIVILLCNLFDMVFFKENPILRTASVWFYIYVEGSSILENLANLGVPVPQFLVDRMEQINEKVGLRAKMKDGKFVKSEDKDAQG</sequence>
<gene>
    <name evidence="6" type="ORF">CN984_12320</name>
</gene>